<dbReference type="Gene3D" id="3.40.50.1820">
    <property type="entry name" value="alpha/beta hydrolase"/>
    <property type="match status" value="1"/>
</dbReference>
<evidence type="ECO:0000313" key="4">
    <source>
        <dbReference type="EMBL" id="SKC66239.1"/>
    </source>
</evidence>
<dbReference type="InterPro" id="IPR001375">
    <property type="entry name" value="Peptidase_S9_cat"/>
</dbReference>
<name>A0A1T5KS59_9BACT</name>
<dbReference type="EMBL" id="FUZU01000001">
    <property type="protein sequence ID" value="SKC66239.1"/>
    <property type="molecule type" value="Genomic_DNA"/>
</dbReference>
<evidence type="ECO:0000256" key="1">
    <source>
        <dbReference type="ARBA" id="ARBA00022729"/>
    </source>
</evidence>
<dbReference type="InterPro" id="IPR050955">
    <property type="entry name" value="Plant_Biomass_Hydrol_Est"/>
</dbReference>
<dbReference type="STRING" id="688867.SAMN05660236_2513"/>
<evidence type="ECO:0000256" key="2">
    <source>
        <dbReference type="SAM" id="SignalP"/>
    </source>
</evidence>
<gene>
    <name evidence="4" type="ORF">SAMN05660236_2513</name>
</gene>
<accession>A0A1T5KS59</accession>
<keyword evidence="1 2" id="KW-0732">Signal</keyword>
<dbReference type="InterPro" id="IPR029058">
    <property type="entry name" value="AB_hydrolase_fold"/>
</dbReference>
<sequence length="818" mass="90646">MRKHITLVCIFCFYFLTAQAQRTHSFTNGLVAGPVHQYGREALVKDLLAHQLYTGTMKQPAAGQTIFTNDQGKDITWKPLEADTAGLFKNEMLSNGYIYLTYDSKEEQSALLHVMGHNMLYVNGVPHAGDIYWHGYLYIPVKLKKGVNEILIRCSRWARWQGVSTHLLFPEKFIAINTTDPTLPYVLLDKTSEELWGAVVVINGTDKTLTNLSITSVLAGKERNTTLPAIPPMATRKVGFRLDATGVKQKNSYTCSLKLTEKGKLLDERPVTIEAVNSEDHYSNTFVSAIDGSIQYYGVAPQSKPDGKQPALFLSVHGAGVEAIGQAKAYQPKSWGVLVAPTNRRPRGFNWEDWGRLDALEVLEHAKKKYTPEPHHIYLTGHSMGGHGTWYLGATYPGKWAAIAPCAGYPTLTGYGSADGKIPGQGASDAENLLLQASNPSNVIELAQNYKTAGIYIHHGDSDKVVSVDYARQMRALLGTFHKDFSYYEYPGGSHWFGNESVDWPPIFDYFNWHTIPDDSAINVVDFTTASTAISSQFHWASILQQEHSFKYSRIKLKRNKKKNAITGTTENVSVLAFSLEDFKPNTTLTITLDSLASVQYTVKSANDIVYLQKQGAWKIGVKPDPKHKGINRNGSFKEAFNHKMVFVYSTAGTKAENEWSYNKARYDAEVWYYRGNGAIDIIADKEFSAAAYRDRGVILYGNATTNTAWKKLLANCPITVQRGSIKAGGKQYTGDNLAAYFTWPRADSEIASVGVISGTGLSGMQATEANQYFAAGSGFPDYLIFTTDMLKDGAKAVKLAGFYNNDWSFENGQQVGN</sequence>
<evidence type="ECO:0000313" key="5">
    <source>
        <dbReference type="Proteomes" id="UP000190961"/>
    </source>
</evidence>
<dbReference type="OrthoDB" id="9764953at2"/>
<organism evidence="4 5">
    <name type="scientific">Ohtaekwangia koreensis</name>
    <dbReference type="NCBI Taxonomy" id="688867"/>
    <lineage>
        <taxon>Bacteria</taxon>
        <taxon>Pseudomonadati</taxon>
        <taxon>Bacteroidota</taxon>
        <taxon>Cytophagia</taxon>
        <taxon>Cytophagales</taxon>
        <taxon>Fulvivirgaceae</taxon>
        <taxon>Ohtaekwangia</taxon>
    </lineage>
</organism>
<dbReference type="GO" id="GO:0008236">
    <property type="term" value="F:serine-type peptidase activity"/>
    <property type="evidence" value="ECO:0007669"/>
    <property type="project" value="InterPro"/>
</dbReference>
<feature type="chain" id="PRO_5012188508" evidence="2">
    <location>
        <begin position="21"/>
        <end position="818"/>
    </location>
</feature>
<feature type="signal peptide" evidence="2">
    <location>
        <begin position="1"/>
        <end position="20"/>
    </location>
</feature>
<keyword evidence="5" id="KW-1185">Reference proteome</keyword>
<dbReference type="PANTHER" id="PTHR43037">
    <property type="entry name" value="UNNAMED PRODUCT-RELATED"/>
    <property type="match status" value="1"/>
</dbReference>
<protein>
    <submittedName>
        <fullName evidence="4">Alpha/beta hydrolase family protein</fullName>
    </submittedName>
</protein>
<feature type="domain" description="Peptidase S9 prolyl oligopeptidase catalytic" evidence="3">
    <location>
        <begin position="350"/>
        <end position="501"/>
    </location>
</feature>
<dbReference type="Proteomes" id="UP000190961">
    <property type="component" value="Unassembled WGS sequence"/>
</dbReference>
<dbReference type="GO" id="GO:0006508">
    <property type="term" value="P:proteolysis"/>
    <property type="evidence" value="ECO:0007669"/>
    <property type="project" value="InterPro"/>
</dbReference>
<keyword evidence="4" id="KW-0378">Hydrolase</keyword>
<proteinExistence type="predicted"/>
<dbReference type="PANTHER" id="PTHR43037:SF4">
    <property type="entry name" value="PEPTIDASE S9 PROLYL OLIGOPEPTIDASE CATALYTIC DOMAIN-CONTAINING PROTEIN"/>
    <property type="match status" value="1"/>
</dbReference>
<dbReference type="Pfam" id="PF00326">
    <property type="entry name" value="Peptidase_S9"/>
    <property type="match status" value="1"/>
</dbReference>
<evidence type="ECO:0000259" key="3">
    <source>
        <dbReference type="Pfam" id="PF00326"/>
    </source>
</evidence>
<dbReference type="SUPFAM" id="SSF53474">
    <property type="entry name" value="alpha/beta-Hydrolases"/>
    <property type="match status" value="2"/>
</dbReference>
<reference evidence="4 5" key="1">
    <citation type="submission" date="2017-02" db="EMBL/GenBank/DDBJ databases">
        <authorList>
            <person name="Peterson S.W."/>
        </authorList>
    </citation>
    <scope>NUCLEOTIDE SEQUENCE [LARGE SCALE GENOMIC DNA]</scope>
    <source>
        <strain evidence="4 5">DSM 25262</strain>
    </source>
</reference>
<dbReference type="AlphaFoldDB" id="A0A1T5KS59"/>